<gene>
    <name evidence="12" type="ORF">MICPUN_58711</name>
</gene>
<dbReference type="eggNOG" id="KOG2132">
    <property type="taxonomic scope" value="Eukaryota"/>
</dbReference>
<dbReference type="STRING" id="296587.C1E6M6"/>
<dbReference type="eggNOG" id="KOG1227">
    <property type="taxonomic scope" value="Eukaryota"/>
</dbReference>
<dbReference type="Pfam" id="PF02475">
    <property type="entry name" value="TRM5-TYW2_MTfase"/>
    <property type="match status" value="1"/>
</dbReference>
<feature type="compositionally biased region" description="Basic and acidic residues" evidence="9">
    <location>
        <begin position="227"/>
        <end position="238"/>
    </location>
</feature>
<dbReference type="CDD" id="cd02440">
    <property type="entry name" value="AdoMet_MTases"/>
    <property type="match status" value="1"/>
</dbReference>
<evidence type="ECO:0000256" key="5">
    <source>
        <dbReference type="ARBA" id="ARBA00022691"/>
    </source>
</evidence>
<dbReference type="EMBL" id="CP001326">
    <property type="protein sequence ID" value="ACO63832.1"/>
    <property type="molecule type" value="Genomic_DNA"/>
</dbReference>
<dbReference type="InterPro" id="IPR056743">
    <property type="entry name" value="TRM5-TYW2-like_MTfase"/>
</dbReference>
<dbReference type="PROSITE" id="PS51684">
    <property type="entry name" value="SAM_MT_TRM5_TYW2"/>
    <property type="match status" value="1"/>
</dbReference>
<evidence type="ECO:0000259" key="11">
    <source>
        <dbReference type="PROSITE" id="PS51684"/>
    </source>
</evidence>
<keyword evidence="13" id="KW-1185">Reference proteome</keyword>
<evidence type="ECO:0000256" key="1">
    <source>
        <dbReference type="ARBA" id="ARBA00004797"/>
    </source>
</evidence>
<evidence type="ECO:0000256" key="7">
    <source>
        <dbReference type="ARBA" id="ARBA00049202"/>
    </source>
</evidence>
<dbReference type="GO" id="GO:0031591">
    <property type="term" value="P:wybutosine biosynthetic process"/>
    <property type="evidence" value="ECO:0007669"/>
    <property type="project" value="TreeGrafter"/>
</dbReference>
<dbReference type="PANTHER" id="PTHR23245:SF25">
    <property type="entry name" value="TRNA WYBUTOSINE-SYNTHESIZING PROTEIN 2 HOMOLOG"/>
    <property type="match status" value="1"/>
</dbReference>
<dbReference type="PANTHER" id="PTHR23245">
    <property type="entry name" value="TRNA METHYLTRANSFERASE"/>
    <property type="match status" value="1"/>
</dbReference>
<evidence type="ECO:0000256" key="6">
    <source>
        <dbReference type="ARBA" id="ARBA00022694"/>
    </source>
</evidence>
<feature type="region of interest" description="Disordered" evidence="9">
    <location>
        <begin position="333"/>
        <end position="360"/>
    </location>
</feature>
<dbReference type="SUPFAM" id="SSF53335">
    <property type="entry name" value="S-adenosyl-L-methionine-dependent methyltransferases"/>
    <property type="match status" value="1"/>
</dbReference>
<protein>
    <submittedName>
        <fullName evidence="12">TWY3 methyltransferase</fullName>
    </submittedName>
</protein>
<organism evidence="12 13">
    <name type="scientific">Micromonas commoda (strain RCC299 / NOUM17 / CCMP2709)</name>
    <name type="common">Picoplanktonic green alga</name>
    <dbReference type="NCBI Taxonomy" id="296587"/>
    <lineage>
        <taxon>Eukaryota</taxon>
        <taxon>Viridiplantae</taxon>
        <taxon>Chlorophyta</taxon>
        <taxon>Mamiellophyceae</taxon>
        <taxon>Mamiellales</taxon>
        <taxon>Mamiellaceae</taxon>
        <taxon>Micromonas</taxon>
    </lineage>
</organism>
<dbReference type="InterPro" id="IPR029063">
    <property type="entry name" value="SAM-dependent_MTases_sf"/>
</dbReference>
<evidence type="ECO:0000256" key="9">
    <source>
        <dbReference type="SAM" id="MobiDB-lite"/>
    </source>
</evidence>
<comment type="catalytic activity">
    <reaction evidence="8">
        <text>4-demethylwyosine(37) in tRNA(Phe) + S-adenosyl-L-methionine = 4-demethyl-7-[(3S)-3-amino-3-carboxypropyl]wyosine(37) in tRNA(Phe) + S-methyl-5'-thioadenosine + H(+)</text>
        <dbReference type="Rhea" id="RHEA:36355"/>
        <dbReference type="Rhea" id="RHEA-COMP:10164"/>
        <dbReference type="Rhea" id="RHEA-COMP:10378"/>
        <dbReference type="ChEBI" id="CHEBI:15378"/>
        <dbReference type="ChEBI" id="CHEBI:17509"/>
        <dbReference type="ChEBI" id="CHEBI:59789"/>
        <dbReference type="ChEBI" id="CHEBI:64315"/>
        <dbReference type="ChEBI" id="CHEBI:73550"/>
        <dbReference type="EC" id="2.5.1.114"/>
    </reaction>
</comment>
<dbReference type="GO" id="GO:0102522">
    <property type="term" value="F:tRNA 4-demethylwyosine alpha-amino-alpha-carboxypropyltransferase activity"/>
    <property type="evidence" value="ECO:0007669"/>
    <property type="project" value="UniProtKB-EC"/>
</dbReference>
<evidence type="ECO:0000259" key="10">
    <source>
        <dbReference type="PROSITE" id="PS51184"/>
    </source>
</evidence>
<dbReference type="KEGG" id="mis:MICPUN_58711"/>
<keyword evidence="6" id="KW-0819">tRNA processing</keyword>
<dbReference type="RefSeq" id="XP_002502574.1">
    <property type="nucleotide sequence ID" value="XM_002502528.1"/>
</dbReference>
<dbReference type="Gene3D" id="3.40.50.150">
    <property type="entry name" value="Vaccinia Virus protein VP39"/>
    <property type="match status" value="1"/>
</dbReference>
<dbReference type="PROSITE" id="PS51184">
    <property type="entry name" value="JMJC"/>
    <property type="match status" value="1"/>
</dbReference>
<evidence type="ECO:0000313" key="12">
    <source>
        <dbReference type="EMBL" id="ACO63832.1"/>
    </source>
</evidence>
<dbReference type="InterPro" id="IPR003347">
    <property type="entry name" value="JmjC_dom"/>
</dbReference>
<dbReference type="SUPFAM" id="SSF111278">
    <property type="entry name" value="SSo0622-like"/>
    <property type="match status" value="1"/>
</dbReference>
<dbReference type="SUPFAM" id="SSF51197">
    <property type="entry name" value="Clavaminate synthase-like"/>
    <property type="match status" value="1"/>
</dbReference>
<dbReference type="Proteomes" id="UP000002009">
    <property type="component" value="Chromosome 5"/>
</dbReference>
<keyword evidence="4 12" id="KW-0808">Transferase</keyword>
<dbReference type="InterPro" id="IPR003827">
    <property type="entry name" value="tRNA_yW-synthesising"/>
</dbReference>
<keyword evidence="5" id="KW-0949">S-adenosyl-L-methionine</keyword>
<dbReference type="FunCoup" id="C1E6M6">
    <property type="interactions" value="392"/>
</dbReference>
<proteinExistence type="inferred from homology"/>
<sequence>MASTAGAFAQRKAQTLAELAADSGDFSRAGHVDERARPIVGLVNRHPSFFTTSSCAGRVSLFADPTTATRAAGMKGGEWVYVNHDPADADAIVAAVRRKLGEDEDGGEGMDPECTLVLRFEPFILSVEASTLEEGARLVAAARDAGYRESGITASDKRFILAVRCSIRMEVPVVSCGERLVTDDALRRLVSIANDKHAANSSRAERLMERFIAVFGDELEAPATRGGDGRAGEERGDEAGETSESAPHIEGEWVLMVDKLAAKRCKDAIKSAGWLDQGRRAGASDDGKRVALPVTSAGAAELVVANSLGGNGWEDCKSLPALEAIRDGHAELVRSDESAPDSPGKPPTGPKLQAKQSRQSPAATIKAAALALLPRTTPQTPAIIAEIPTKWEKLGDLALLPSCSFLSDEVWTMGVRERLYPAVAEALGVARLARQAEVSQGPKRESRAVMLWDPGNVGGWVETKELGVTYGLDVTKVMFSSGNGTEKARMGRVHAAGETVVDLFAGIGYYTLQLLRHAGVAKVFACEWNPNSVAALRRNLRLNGVESNRCEVREGDNRRVAPVGVADRVLLGLLPDSETSWPTAVAALRAETGGVMHVHGNVASGEEEAWARRLESEVAALAADLGREWAVRVEHVERVKWYAPRVRHLVADVRCVPTRLGAVWAAGVGAATSPMARNSNEKLAAMLDANEVEKELKVKLPPGSPESVLDGAMSSQPVRRMHRPSPADFRAGPSTHREPCVMTGLDIGPAPWTWSPAHVASVPGVRESEVSVHVSDTPHLDFVRKNFKFKNMPFGELLDELTAEAQTEGTGHDKKTWYYLRSIGRNPRKEPAHCLEQFPGLAKELRIPSDVLWGGSTDDDQYFSAVLRCSSGGLRLWTHYDAMDNALIQLHGEKRVLLFPPAASAGLYLDGSSSPVVGPAVDGVDGKWPEEFPAYRAARTMAVEVTLQPGDVLFIPALWAHHVEALHGPSIAVNVFFRELPKSMYPAKDLYGNADPIAAGKALDACETAARELSSLPRDHRVFYGGVAVARMMRDLRIEDEVGAVVVPGSIAPRVSKQEPDKPVEEVTTAVTQTVTQVSTVNLAGVATGVAVGIALCGVASHVWRRS</sequence>
<comment type="catalytic activity">
    <reaction evidence="7">
        <text>4-demethyl-7-[(3S)-3-amino-3-carboxypropyl]wyosine(37) in tRNA(Phe) + S-adenosyl-L-methionine = 7-[(3S)-3-amino-3-carboxypropyl]wyosine(37) in tRNA(Phe) + S-adenosyl-L-homocysteine + H(+)</text>
        <dbReference type="Rhea" id="RHEA:36635"/>
        <dbReference type="Rhea" id="RHEA-COMP:10378"/>
        <dbReference type="Rhea" id="RHEA-COMP:10379"/>
        <dbReference type="ChEBI" id="CHEBI:15378"/>
        <dbReference type="ChEBI" id="CHEBI:57856"/>
        <dbReference type="ChEBI" id="CHEBI:59789"/>
        <dbReference type="ChEBI" id="CHEBI:73543"/>
        <dbReference type="ChEBI" id="CHEBI:73550"/>
        <dbReference type="EC" id="2.1.1.282"/>
    </reaction>
</comment>
<dbReference type="Gene3D" id="3.30.1960.10">
    <property type="entry name" value="tRNA wybutosine-synthesizing-like"/>
    <property type="match status" value="1"/>
</dbReference>
<dbReference type="GeneID" id="8243488"/>
<dbReference type="Pfam" id="PF02676">
    <property type="entry name" value="TYW3"/>
    <property type="match status" value="1"/>
</dbReference>
<dbReference type="InterPro" id="IPR030382">
    <property type="entry name" value="MeTrfase_TRM5/TYW2"/>
</dbReference>
<dbReference type="GO" id="GO:0030488">
    <property type="term" value="P:tRNA methylation"/>
    <property type="evidence" value="ECO:0007669"/>
    <property type="project" value="TreeGrafter"/>
</dbReference>
<dbReference type="GO" id="GO:0005737">
    <property type="term" value="C:cytoplasm"/>
    <property type="evidence" value="ECO:0007669"/>
    <property type="project" value="TreeGrafter"/>
</dbReference>
<dbReference type="InParanoid" id="C1E6M6"/>
<dbReference type="InterPro" id="IPR041667">
    <property type="entry name" value="Cupin_8"/>
</dbReference>
<dbReference type="Gene3D" id="2.60.120.650">
    <property type="entry name" value="Cupin"/>
    <property type="match status" value="1"/>
</dbReference>
<feature type="region of interest" description="Disordered" evidence="9">
    <location>
        <begin position="700"/>
        <end position="736"/>
    </location>
</feature>
<dbReference type="OMA" id="NVFFREL"/>
<comment type="pathway">
    <text evidence="1">tRNA modification; wybutosine-tRNA(Phe) biosynthesis.</text>
</comment>
<evidence type="ECO:0000256" key="2">
    <source>
        <dbReference type="ARBA" id="ARBA00006801"/>
    </source>
</evidence>
<feature type="region of interest" description="Disordered" evidence="9">
    <location>
        <begin position="222"/>
        <end position="248"/>
    </location>
</feature>
<dbReference type="GO" id="GO:0008175">
    <property type="term" value="F:tRNA methyltransferase activity"/>
    <property type="evidence" value="ECO:0007669"/>
    <property type="project" value="TreeGrafter"/>
</dbReference>
<feature type="domain" description="JmjC" evidence="10">
    <location>
        <begin position="836"/>
        <end position="994"/>
    </location>
</feature>
<name>C1E6M6_MICCC</name>
<dbReference type="eggNOG" id="KOG1228">
    <property type="taxonomic scope" value="Eukaryota"/>
</dbReference>
<dbReference type="FunFam" id="3.40.50.150:FF:000131">
    <property type="entry name" value="tRNA wybutosine-synthesizing protein 2/3/4"/>
    <property type="match status" value="1"/>
</dbReference>
<evidence type="ECO:0000256" key="4">
    <source>
        <dbReference type="ARBA" id="ARBA00022679"/>
    </source>
</evidence>
<dbReference type="OrthoDB" id="263283at2759"/>
<evidence type="ECO:0000256" key="8">
    <source>
        <dbReference type="ARBA" id="ARBA00049400"/>
    </source>
</evidence>
<comment type="similarity">
    <text evidence="2">Belongs to the JARID1 histone demethylase family.</text>
</comment>
<accession>C1E6M6</accession>
<feature type="domain" description="SAM-dependent methyltransferase TRM5/TYW2-type" evidence="11">
    <location>
        <begin position="391"/>
        <end position="657"/>
    </location>
</feature>
<evidence type="ECO:0000313" key="13">
    <source>
        <dbReference type="Proteomes" id="UP000002009"/>
    </source>
</evidence>
<dbReference type="InterPro" id="IPR036602">
    <property type="entry name" value="tRNA_yW-synthesising-like_sf"/>
</dbReference>
<dbReference type="Pfam" id="PF13621">
    <property type="entry name" value="Cupin_8"/>
    <property type="match status" value="1"/>
</dbReference>
<reference evidence="12 13" key="1">
    <citation type="journal article" date="2009" name="Science">
        <title>Green evolution and dynamic adaptations revealed by genomes of the marine picoeukaryotes Micromonas.</title>
        <authorList>
            <person name="Worden A.Z."/>
            <person name="Lee J.H."/>
            <person name="Mock T."/>
            <person name="Rouze P."/>
            <person name="Simmons M.P."/>
            <person name="Aerts A.L."/>
            <person name="Allen A.E."/>
            <person name="Cuvelier M.L."/>
            <person name="Derelle E."/>
            <person name="Everett M.V."/>
            <person name="Foulon E."/>
            <person name="Grimwood J."/>
            <person name="Gundlach H."/>
            <person name="Henrissat B."/>
            <person name="Napoli C."/>
            <person name="McDonald S.M."/>
            <person name="Parker M.S."/>
            <person name="Rombauts S."/>
            <person name="Salamov A."/>
            <person name="Von Dassow P."/>
            <person name="Badger J.H."/>
            <person name="Coutinho P.M."/>
            <person name="Demir E."/>
            <person name="Dubchak I."/>
            <person name="Gentemann C."/>
            <person name="Eikrem W."/>
            <person name="Gready J.E."/>
            <person name="John U."/>
            <person name="Lanier W."/>
            <person name="Lindquist E.A."/>
            <person name="Lucas S."/>
            <person name="Mayer K.F."/>
            <person name="Moreau H."/>
            <person name="Not F."/>
            <person name="Otillar R."/>
            <person name="Panaud O."/>
            <person name="Pangilinan J."/>
            <person name="Paulsen I."/>
            <person name="Piegu B."/>
            <person name="Poliakov A."/>
            <person name="Robbens S."/>
            <person name="Schmutz J."/>
            <person name="Toulza E."/>
            <person name="Wyss T."/>
            <person name="Zelensky A."/>
            <person name="Zhou K."/>
            <person name="Armbrust E.V."/>
            <person name="Bhattacharya D."/>
            <person name="Goodenough U.W."/>
            <person name="Van de Peer Y."/>
            <person name="Grigoriev I.V."/>
        </authorList>
    </citation>
    <scope>NUCLEOTIDE SEQUENCE [LARGE SCALE GENOMIC DNA]</scope>
    <source>
        <strain evidence="13">RCC299 / NOUM17</strain>
    </source>
</reference>
<evidence type="ECO:0000256" key="3">
    <source>
        <dbReference type="ARBA" id="ARBA00022603"/>
    </source>
</evidence>
<keyword evidence="3 12" id="KW-0489">Methyltransferase</keyword>
<dbReference type="Gene3D" id="6.10.140.1470">
    <property type="match status" value="1"/>
</dbReference>
<dbReference type="AlphaFoldDB" id="C1E6M6"/>